<gene>
    <name evidence="1" type="ORF">DW921_14950</name>
</gene>
<accession>A0A413SUB6</accession>
<protein>
    <submittedName>
        <fullName evidence="1">DUF340 domain-containing protein</fullName>
    </submittedName>
</protein>
<name>A0A413SUB6_9BACT</name>
<evidence type="ECO:0000313" key="1">
    <source>
        <dbReference type="EMBL" id="RHA72315.1"/>
    </source>
</evidence>
<dbReference type="AlphaFoldDB" id="A0A413SUB6"/>
<dbReference type="InterPro" id="IPR005642">
    <property type="entry name" value="LysO"/>
</dbReference>
<dbReference type="GeneID" id="78406243"/>
<evidence type="ECO:0000313" key="2">
    <source>
        <dbReference type="Proteomes" id="UP000283855"/>
    </source>
</evidence>
<organism evidence="1 2">
    <name type="scientific">Phocaeicola coprophilus</name>
    <dbReference type="NCBI Taxonomy" id="387090"/>
    <lineage>
        <taxon>Bacteria</taxon>
        <taxon>Pseudomonadati</taxon>
        <taxon>Bacteroidota</taxon>
        <taxon>Bacteroidia</taxon>
        <taxon>Bacteroidales</taxon>
        <taxon>Bacteroidaceae</taxon>
        <taxon>Phocaeicola</taxon>
    </lineage>
</organism>
<dbReference type="EMBL" id="QSFT01000064">
    <property type="protein sequence ID" value="RHA72315.1"/>
    <property type="molecule type" value="Genomic_DNA"/>
</dbReference>
<proteinExistence type="predicted"/>
<reference evidence="1 2" key="1">
    <citation type="submission" date="2018-08" db="EMBL/GenBank/DDBJ databases">
        <title>A genome reference for cultivated species of the human gut microbiota.</title>
        <authorList>
            <person name="Zou Y."/>
            <person name="Xue W."/>
            <person name="Luo G."/>
        </authorList>
    </citation>
    <scope>NUCLEOTIDE SEQUENCE [LARGE SCALE GENOMIC DNA]</scope>
    <source>
        <strain evidence="1 2">AM42-38</strain>
    </source>
</reference>
<dbReference type="Pfam" id="PF03956">
    <property type="entry name" value="Lys_export"/>
    <property type="match status" value="1"/>
</dbReference>
<dbReference type="RefSeq" id="WP_008139956.1">
    <property type="nucleotide sequence ID" value="NZ_CABJGD010000064.1"/>
</dbReference>
<sequence>MFTFITIMAVGVFIGYRLRHLHRIHKVTSLIQVVVCLLLFILGLSIGTNKLIISNLSYFCRQAAVISALSLLGSSMAALLVSHLFFKKGVSNEK</sequence>
<dbReference type="Proteomes" id="UP000283855">
    <property type="component" value="Unassembled WGS sequence"/>
</dbReference>
<dbReference type="GO" id="GO:0015661">
    <property type="term" value="F:L-lysine efflux transmembrane transporter activity"/>
    <property type="evidence" value="ECO:0007669"/>
    <property type="project" value="InterPro"/>
</dbReference>
<comment type="caution">
    <text evidence="1">The sequence shown here is derived from an EMBL/GenBank/DDBJ whole genome shotgun (WGS) entry which is preliminary data.</text>
</comment>